<protein>
    <submittedName>
        <fullName evidence="2">Uncharacterized protein</fullName>
    </submittedName>
</protein>
<evidence type="ECO:0000313" key="3">
    <source>
        <dbReference type="Proteomes" id="UP000235405"/>
    </source>
</evidence>
<gene>
    <name evidence="2" type="ORF">BCV19_15160</name>
</gene>
<organism evidence="2 3">
    <name type="scientific">Vibrio splendidus</name>
    <dbReference type="NCBI Taxonomy" id="29497"/>
    <lineage>
        <taxon>Bacteria</taxon>
        <taxon>Pseudomonadati</taxon>
        <taxon>Pseudomonadota</taxon>
        <taxon>Gammaproteobacteria</taxon>
        <taxon>Vibrionales</taxon>
        <taxon>Vibrionaceae</taxon>
        <taxon>Vibrio</taxon>
    </lineage>
</organism>
<dbReference type="GO" id="GO:0015074">
    <property type="term" value="P:DNA integration"/>
    <property type="evidence" value="ECO:0007669"/>
    <property type="project" value="InterPro"/>
</dbReference>
<dbReference type="RefSeq" id="WP_102483013.1">
    <property type="nucleotide sequence ID" value="NZ_MCSW01000203.1"/>
</dbReference>
<dbReference type="GO" id="GO:0003677">
    <property type="term" value="F:DNA binding"/>
    <property type="evidence" value="ECO:0007669"/>
    <property type="project" value="InterPro"/>
</dbReference>
<dbReference type="EMBL" id="MCSW01000203">
    <property type="protein sequence ID" value="PMF18739.1"/>
    <property type="molecule type" value="Genomic_DNA"/>
</dbReference>
<evidence type="ECO:0000256" key="1">
    <source>
        <dbReference type="ARBA" id="ARBA00023172"/>
    </source>
</evidence>
<comment type="caution">
    <text evidence="2">The sequence shown here is derived from an EMBL/GenBank/DDBJ whole genome shotgun (WGS) entry which is preliminary data.</text>
</comment>
<proteinExistence type="predicted"/>
<dbReference type="GO" id="GO:0006310">
    <property type="term" value="P:DNA recombination"/>
    <property type="evidence" value="ECO:0007669"/>
    <property type="project" value="UniProtKB-KW"/>
</dbReference>
<name>A0A2N7CAQ6_VIBSP</name>
<dbReference type="SUPFAM" id="SSF56349">
    <property type="entry name" value="DNA breaking-rejoining enzymes"/>
    <property type="match status" value="1"/>
</dbReference>
<accession>A0A2N7CAQ6</accession>
<reference evidence="3" key="1">
    <citation type="submission" date="2016-07" db="EMBL/GenBank/DDBJ databases">
        <title>Nontailed viruses are major unrecognized killers of bacteria in the ocean.</title>
        <authorList>
            <person name="Kauffman K."/>
            <person name="Hussain F."/>
            <person name="Yang J."/>
            <person name="Arevalo P."/>
            <person name="Brown J."/>
            <person name="Cutler M."/>
            <person name="Kelly L."/>
            <person name="Polz M.F."/>
        </authorList>
    </citation>
    <scope>NUCLEOTIDE SEQUENCE [LARGE SCALE GENOMIC DNA]</scope>
    <source>
        <strain evidence="3">10N.286.54.F3</strain>
    </source>
</reference>
<dbReference type="InterPro" id="IPR013762">
    <property type="entry name" value="Integrase-like_cat_sf"/>
</dbReference>
<dbReference type="Gene3D" id="1.10.443.10">
    <property type="entry name" value="Intergrase catalytic core"/>
    <property type="match status" value="1"/>
</dbReference>
<dbReference type="Proteomes" id="UP000235405">
    <property type="component" value="Unassembled WGS sequence"/>
</dbReference>
<sequence length="653" mass="75512">MSQVLEKLVKRYEEIPFVTFDSEGKGKSRLYDISWDFTSSGQNKKKVGFEHIEDVHRKNVQSYLFAVIEYQKEQSASEQVTVSTLIRYVVDMNRLICHWGCSDFSLLSDEREWKKVKRKIRGLWSENTLQGITGRINAMSDAGLIARYVKREEYVKLKSKRARLQHIALPEAIHVNVLIQVVECVEKYHSHRHAISEVMGKAIVFRDKEYALELKKHGVSELHKRQTDTFNLRVSRSTNKMAQHYGIPDFRVRFDSKWLNDLLRQCLICVGLFCGARIMELLSMNKDSYDIKNGIPIVQGYQSKGNDGQHIYTTWNTHPIVKQALELAMDATQSIREYHQEKLRLKLEQREVSQDEFNRGLEELDSAFISCHLGRRDENTYRFNADNQTSGIGLTLFNIQATVEDVEEFDLLNPSRAGTLILGSTLPKFSPHDLRRSFAVFVIRNRLGNEQTLKYQLKHKNLNMPRWYANYAELVRTTGLLMDKDLMEECDKAMEEAALDALNDIYNVSETLSGVEGKKISENKMERLLKGEQVYMSRDELRALLRSKEKALVVLPTGGYCTSRDCERLCSMTDITEGKKSCGKVITDKGAKRMARERDELIRSFRDMNAFEDYAYSTLLSARKKKILLIEQTLDAHKIPYEKFTDRIKVVSA</sequence>
<dbReference type="AlphaFoldDB" id="A0A2N7CAQ6"/>
<dbReference type="InterPro" id="IPR011010">
    <property type="entry name" value="DNA_brk_join_enz"/>
</dbReference>
<evidence type="ECO:0000313" key="2">
    <source>
        <dbReference type="EMBL" id="PMF18739.1"/>
    </source>
</evidence>
<keyword evidence="1" id="KW-0233">DNA recombination</keyword>